<dbReference type="RefSeq" id="WP_047003317.1">
    <property type="nucleotide sequence ID" value="NZ_LBHB01000001.1"/>
</dbReference>
<keyword evidence="3" id="KW-1185">Reference proteome</keyword>
<dbReference type="OrthoDB" id="7410446at2"/>
<organism evidence="2 3">
    <name type="scientific">Aurantiacibacter luteus</name>
    <dbReference type="NCBI Taxonomy" id="1581420"/>
    <lineage>
        <taxon>Bacteria</taxon>
        <taxon>Pseudomonadati</taxon>
        <taxon>Pseudomonadota</taxon>
        <taxon>Alphaproteobacteria</taxon>
        <taxon>Sphingomonadales</taxon>
        <taxon>Erythrobacteraceae</taxon>
        <taxon>Aurantiacibacter</taxon>
    </lineage>
</organism>
<reference evidence="2 3" key="1">
    <citation type="submission" date="2015-04" db="EMBL/GenBank/DDBJ databases">
        <title>The draft genome sequence of Erythrobacter luteus KA37.</title>
        <authorList>
            <person name="Zhuang L."/>
            <person name="Liu Y."/>
            <person name="Shao Z."/>
        </authorList>
    </citation>
    <scope>NUCLEOTIDE SEQUENCE [LARGE SCALE GENOMIC DNA]</scope>
    <source>
        <strain evidence="2 3">KA37</strain>
    </source>
</reference>
<protein>
    <submittedName>
        <fullName evidence="2">Uncharacterized protein</fullName>
    </submittedName>
</protein>
<name>A0A0G9N2Z1_9SPHN</name>
<comment type="caution">
    <text evidence="2">The sequence shown here is derived from an EMBL/GenBank/DDBJ whole genome shotgun (WGS) entry which is preliminary data.</text>
</comment>
<dbReference type="Proteomes" id="UP000053464">
    <property type="component" value="Unassembled WGS sequence"/>
</dbReference>
<sequence>MPINKMFHDHQRALILADHAATGEDRRDQAELATRLGNDIADWREDRGLPVMTRPDGDAEPTADGA</sequence>
<dbReference type="AlphaFoldDB" id="A0A0G9N2Z1"/>
<feature type="region of interest" description="Disordered" evidence="1">
    <location>
        <begin position="46"/>
        <end position="66"/>
    </location>
</feature>
<dbReference type="EMBL" id="LBHB01000001">
    <property type="protein sequence ID" value="KLE35913.1"/>
    <property type="molecule type" value="Genomic_DNA"/>
</dbReference>
<evidence type="ECO:0000313" key="2">
    <source>
        <dbReference type="EMBL" id="KLE35913.1"/>
    </source>
</evidence>
<gene>
    <name evidence="2" type="ORF">AAW00_06015</name>
</gene>
<dbReference type="PATRIC" id="fig|1581420.6.peg.1216"/>
<accession>A0A0G9N2Z1</accession>
<proteinExistence type="predicted"/>
<evidence type="ECO:0000313" key="3">
    <source>
        <dbReference type="Proteomes" id="UP000053464"/>
    </source>
</evidence>
<evidence type="ECO:0000256" key="1">
    <source>
        <dbReference type="SAM" id="MobiDB-lite"/>
    </source>
</evidence>